<dbReference type="PROSITE" id="PS00533">
    <property type="entry name" value="PORPHOBILINOGEN_DEAM"/>
    <property type="match status" value="1"/>
</dbReference>
<evidence type="ECO:0000256" key="4">
    <source>
        <dbReference type="ARBA" id="ARBA00005638"/>
    </source>
</evidence>
<proteinExistence type="inferred from homology"/>
<dbReference type="CDD" id="cd13647">
    <property type="entry name" value="PBP2_PBGD_2"/>
    <property type="match status" value="1"/>
</dbReference>
<evidence type="ECO:0000256" key="8">
    <source>
        <dbReference type="ARBA" id="ARBA00022679"/>
    </source>
</evidence>
<evidence type="ECO:0000259" key="14">
    <source>
        <dbReference type="Pfam" id="PF03900"/>
    </source>
</evidence>
<dbReference type="KEGG" id="fla:SY85_12075"/>
<dbReference type="GO" id="GO:0005737">
    <property type="term" value="C:cytoplasm"/>
    <property type="evidence" value="ECO:0007669"/>
    <property type="project" value="TreeGrafter"/>
</dbReference>
<comment type="function">
    <text evidence="2">Tetrapolymerization of the monopyrrole PBG into the hydroxymethylbilane pre-uroporphyrinogen in several discrete steps.</text>
</comment>
<evidence type="ECO:0000256" key="10">
    <source>
        <dbReference type="ARBA" id="ARBA00030685"/>
    </source>
</evidence>
<dbReference type="Gene3D" id="3.40.190.10">
    <property type="entry name" value="Periplasmic binding protein-like II"/>
    <property type="match status" value="2"/>
</dbReference>
<dbReference type="OrthoDB" id="9810298at2"/>
<dbReference type="PIRSF" id="PIRSF001438">
    <property type="entry name" value="4pyrrol_synth_OHMeBilane_synth"/>
    <property type="match status" value="1"/>
</dbReference>
<protein>
    <recommendedName>
        <fullName evidence="7">Porphobilinogen deaminase</fullName>
        <ecNumber evidence="6">2.5.1.61</ecNumber>
    </recommendedName>
    <alternativeName>
        <fullName evidence="11">Hydroxymethylbilane synthase</fullName>
    </alternativeName>
    <alternativeName>
        <fullName evidence="10">Pre-uroporphyrinogen synthase</fullName>
    </alternativeName>
</protein>
<evidence type="ECO:0000256" key="9">
    <source>
        <dbReference type="ARBA" id="ARBA00023244"/>
    </source>
</evidence>
<dbReference type="PRINTS" id="PR00151">
    <property type="entry name" value="PORPHBDMNASE"/>
</dbReference>
<gene>
    <name evidence="15" type="ORF">SY85_12075</name>
</gene>
<dbReference type="EC" id="2.5.1.61" evidence="6"/>
<dbReference type="PANTHER" id="PTHR11557">
    <property type="entry name" value="PORPHOBILINOGEN DEAMINASE"/>
    <property type="match status" value="1"/>
</dbReference>
<reference evidence="15 16" key="2">
    <citation type="journal article" date="2016" name="Int. J. Syst. Evol. Microbiol.">
        <title>Flavisolibacter tropicus sp. nov., isolated from tropical soil.</title>
        <authorList>
            <person name="Lee J.J."/>
            <person name="Kang M.S."/>
            <person name="Kim G.S."/>
            <person name="Lee C.S."/>
            <person name="Lim S."/>
            <person name="Lee J."/>
            <person name="Roh S.H."/>
            <person name="Kang H."/>
            <person name="Ha J.M."/>
            <person name="Bae S."/>
            <person name="Jung H.Y."/>
            <person name="Kim M.K."/>
        </authorList>
    </citation>
    <scope>NUCLEOTIDE SEQUENCE [LARGE SCALE GENOMIC DNA]</scope>
    <source>
        <strain evidence="15 16">LCS9</strain>
    </source>
</reference>
<dbReference type="InterPro" id="IPR022417">
    <property type="entry name" value="Porphobilin_deaminase_N"/>
</dbReference>
<dbReference type="InterPro" id="IPR022419">
    <property type="entry name" value="Porphobilin_deaminase_cofac_BS"/>
</dbReference>
<dbReference type="Gene3D" id="3.30.160.40">
    <property type="entry name" value="Porphobilinogen deaminase, C-terminal domain"/>
    <property type="match status" value="1"/>
</dbReference>
<dbReference type="STRING" id="1492898.SY85_12075"/>
<evidence type="ECO:0000259" key="13">
    <source>
        <dbReference type="Pfam" id="PF01379"/>
    </source>
</evidence>
<organism evidence="15 16">
    <name type="scientific">Flavisolibacter tropicus</name>
    <dbReference type="NCBI Taxonomy" id="1492898"/>
    <lineage>
        <taxon>Bacteria</taxon>
        <taxon>Pseudomonadati</taxon>
        <taxon>Bacteroidota</taxon>
        <taxon>Chitinophagia</taxon>
        <taxon>Chitinophagales</taxon>
        <taxon>Chitinophagaceae</taxon>
        <taxon>Flavisolibacter</taxon>
    </lineage>
</organism>
<name>A0A172TVR3_9BACT</name>
<evidence type="ECO:0000256" key="1">
    <source>
        <dbReference type="ARBA" id="ARBA00001916"/>
    </source>
</evidence>
<dbReference type="EMBL" id="CP011390">
    <property type="protein sequence ID" value="ANE51130.1"/>
    <property type="molecule type" value="Genomic_DNA"/>
</dbReference>
<dbReference type="Pfam" id="PF03900">
    <property type="entry name" value="Porphobil_deamC"/>
    <property type="match status" value="1"/>
</dbReference>
<dbReference type="Pfam" id="PF01379">
    <property type="entry name" value="Porphobil_deam"/>
    <property type="match status" value="1"/>
</dbReference>
<dbReference type="PANTHER" id="PTHR11557:SF0">
    <property type="entry name" value="PORPHOBILINOGEN DEAMINASE"/>
    <property type="match status" value="1"/>
</dbReference>
<accession>A0A172TVR3</accession>
<dbReference type="Proteomes" id="UP000077177">
    <property type="component" value="Chromosome"/>
</dbReference>
<comment type="pathway">
    <text evidence="3">Porphyrin-containing compound metabolism; protoporphyrin-IX biosynthesis; coproporphyrinogen-III from 5-aminolevulinate: step 2/4.</text>
</comment>
<dbReference type="SUPFAM" id="SSF53850">
    <property type="entry name" value="Periplasmic binding protein-like II"/>
    <property type="match status" value="1"/>
</dbReference>
<feature type="domain" description="Porphobilinogen deaminase N-terminal" evidence="13">
    <location>
        <begin position="6"/>
        <end position="233"/>
    </location>
</feature>
<evidence type="ECO:0000256" key="11">
    <source>
        <dbReference type="ARBA" id="ARBA00033064"/>
    </source>
</evidence>
<keyword evidence="8" id="KW-0808">Transferase</keyword>
<evidence type="ECO:0000256" key="7">
    <source>
        <dbReference type="ARBA" id="ARBA00016519"/>
    </source>
</evidence>
<evidence type="ECO:0000313" key="15">
    <source>
        <dbReference type="EMBL" id="ANE51130.1"/>
    </source>
</evidence>
<reference evidence="16" key="1">
    <citation type="submission" date="2015-01" db="EMBL/GenBank/DDBJ databases">
        <title>Flavisolibacter sp./LCS9/ whole genome sequencing.</title>
        <authorList>
            <person name="Kim M.K."/>
            <person name="Srinivasan S."/>
            <person name="Lee J.-J."/>
        </authorList>
    </citation>
    <scope>NUCLEOTIDE SEQUENCE [LARGE SCALE GENOMIC DNA]</scope>
    <source>
        <strain evidence="16">LCS9</strain>
    </source>
</reference>
<comment type="subunit">
    <text evidence="5">Monomer.</text>
</comment>
<dbReference type="PATRIC" id="fig|1492898.3.peg.2605"/>
<comment type="cofactor">
    <cofactor evidence="1">
        <name>dipyrromethane</name>
        <dbReference type="ChEBI" id="CHEBI:60342"/>
    </cofactor>
</comment>
<evidence type="ECO:0000256" key="12">
    <source>
        <dbReference type="ARBA" id="ARBA00048169"/>
    </source>
</evidence>
<comment type="similarity">
    <text evidence="4">Belongs to the HMBS family.</text>
</comment>
<dbReference type="GO" id="GO:0006783">
    <property type="term" value="P:heme biosynthetic process"/>
    <property type="evidence" value="ECO:0007669"/>
    <property type="project" value="TreeGrafter"/>
</dbReference>
<evidence type="ECO:0000256" key="5">
    <source>
        <dbReference type="ARBA" id="ARBA00011245"/>
    </source>
</evidence>
<dbReference type="GO" id="GO:0004418">
    <property type="term" value="F:hydroxymethylbilane synthase activity"/>
    <property type="evidence" value="ECO:0007669"/>
    <property type="project" value="UniProtKB-EC"/>
</dbReference>
<evidence type="ECO:0000256" key="6">
    <source>
        <dbReference type="ARBA" id="ARBA00012655"/>
    </source>
</evidence>
<keyword evidence="16" id="KW-1185">Reference proteome</keyword>
<dbReference type="AlphaFoldDB" id="A0A172TVR3"/>
<dbReference type="InterPro" id="IPR036803">
    <property type="entry name" value="Porphobilinogen_deaminase_C_sf"/>
</dbReference>
<sequence>MAAQTLRIGTRDSQLAVWQATLVQNLLKEAGIASELVYIKSEGDIDTITPLYDLGVTGVFTKTLDAALLNKRIDIAVHSMKDVPTKLAEGIQQAAVLKRASHKDILVYKNEQDLEAIGFVNGEWNEGEIVKRETSNVKGCDQHSPFTIGTSSVRRIAQWLHRYPTNKVENLRGNVNTRLRKLEESNWQGAIFAAAGLERINLRPEHSINLDWMLPAPSQGAIMVVCREGDHQAFDACQPFNDEATALCTKIEKDFLRVLMGGCTTPISGLAVKKGETIQFNGNICAPDGSDLVSIEIIKEVKDSANVGEEAGKTLLLDARTQHIIETVRNGKQ</sequence>
<evidence type="ECO:0000256" key="2">
    <source>
        <dbReference type="ARBA" id="ARBA00002869"/>
    </source>
</evidence>
<evidence type="ECO:0000256" key="3">
    <source>
        <dbReference type="ARBA" id="ARBA00004735"/>
    </source>
</evidence>
<dbReference type="InterPro" id="IPR022418">
    <property type="entry name" value="Porphobilinogen_deaminase_C"/>
</dbReference>
<keyword evidence="9" id="KW-0627">Porphyrin biosynthesis</keyword>
<feature type="domain" description="Porphobilinogen deaminase C-terminal" evidence="14">
    <location>
        <begin position="247"/>
        <end position="316"/>
    </location>
</feature>
<dbReference type="SUPFAM" id="SSF54782">
    <property type="entry name" value="Porphobilinogen deaminase (hydroxymethylbilane synthase), C-terminal domain"/>
    <property type="match status" value="1"/>
</dbReference>
<evidence type="ECO:0000313" key="16">
    <source>
        <dbReference type="Proteomes" id="UP000077177"/>
    </source>
</evidence>
<dbReference type="InterPro" id="IPR000860">
    <property type="entry name" value="HemC"/>
</dbReference>
<dbReference type="RefSeq" id="WP_066404817.1">
    <property type="nucleotide sequence ID" value="NZ_CP011390.1"/>
</dbReference>
<comment type="catalytic activity">
    <reaction evidence="12">
        <text>4 porphobilinogen + H2O = hydroxymethylbilane + 4 NH4(+)</text>
        <dbReference type="Rhea" id="RHEA:13185"/>
        <dbReference type="ChEBI" id="CHEBI:15377"/>
        <dbReference type="ChEBI" id="CHEBI:28938"/>
        <dbReference type="ChEBI" id="CHEBI:57845"/>
        <dbReference type="ChEBI" id="CHEBI:58126"/>
        <dbReference type="EC" id="2.5.1.61"/>
    </reaction>
</comment>